<evidence type="ECO:0000256" key="4">
    <source>
        <dbReference type="ARBA" id="ARBA00022679"/>
    </source>
</evidence>
<dbReference type="SMART" id="SM00388">
    <property type="entry name" value="HisKA"/>
    <property type="match status" value="1"/>
</dbReference>
<feature type="domain" description="Histidine kinase" evidence="9">
    <location>
        <begin position="214"/>
        <end position="393"/>
    </location>
</feature>
<organism evidence="10 11">
    <name type="scientific">Chitinophaga eiseniae</name>
    <dbReference type="NCBI Taxonomy" id="634771"/>
    <lineage>
        <taxon>Bacteria</taxon>
        <taxon>Pseudomonadati</taxon>
        <taxon>Bacteroidota</taxon>
        <taxon>Chitinophagia</taxon>
        <taxon>Chitinophagales</taxon>
        <taxon>Chitinophagaceae</taxon>
        <taxon>Chitinophaga</taxon>
    </lineage>
</organism>
<evidence type="ECO:0000256" key="5">
    <source>
        <dbReference type="ARBA" id="ARBA00022692"/>
    </source>
</evidence>
<dbReference type="InterPro" id="IPR003661">
    <property type="entry name" value="HisK_dim/P_dom"/>
</dbReference>
<dbReference type="SUPFAM" id="SSF55874">
    <property type="entry name" value="ATPase domain of HSP90 chaperone/DNA topoisomerase II/histidine kinase"/>
    <property type="match status" value="1"/>
</dbReference>
<protein>
    <recommendedName>
        <fullName evidence="2">histidine kinase</fullName>
        <ecNumber evidence="2">2.7.13.3</ecNumber>
    </recommendedName>
</protein>
<evidence type="ECO:0000313" key="11">
    <source>
        <dbReference type="Proteomes" id="UP000190367"/>
    </source>
</evidence>
<dbReference type="InterPro" id="IPR036890">
    <property type="entry name" value="HATPase_C_sf"/>
</dbReference>
<keyword evidence="6 10" id="KW-0418">Kinase</keyword>
<evidence type="ECO:0000256" key="3">
    <source>
        <dbReference type="ARBA" id="ARBA00022553"/>
    </source>
</evidence>
<dbReference type="Proteomes" id="UP000190367">
    <property type="component" value="Unassembled WGS sequence"/>
</dbReference>
<proteinExistence type="predicted"/>
<comment type="catalytic activity">
    <reaction evidence="1">
        <text>ATP + protein L-histidine = ADP + protein N-phospho-L-histidine.</text>
        <dbReference type="EC" id="2.7.13.3"/>
    </reaction>
</comment>
<evidence type="ECO:0000313" key="10">
    <source>
        <dbReference type="EMBL" id="SKA38373.1"/>
    </source>
</evidence>
<keyword evidence="3" id="KW-0597">Phosphoprotein</keyword>
<dbReference type="InterPro" id="IPR036097">
    <property type="entry name" value="HisK_dim/P_sf"/>
</dbReference>
<keyword evidence="8" id="KW-0472">Membrane</keyword>
<keyword evidence="4" id="KW-0808">Transferase</keyword>
<accession>A0A1T4TD59</accession>
<feature type="transmembrane region" description="Helical" evidence="8">
    <location>
        <begin position="7"/>
        <end position="25"/>
    </location>
</feature>
<dbReference type="EMBL" id="FUWZ01000004">
    <property type="protein sequence ID" value="SKA38373.1"/>
    <property type="molecule type" value="Genomic_DNA"/>
</dbReference>
<evidence type="ECO:0000256" key="7">
    <source>
        <dbReference type="ARBA" id="ARBA00022989"/>
    </source>
</evidence>
<dbReference type="GO" id="GO:0000155">
    <property type="term" value="F:phosphorelay sensor kinase activity"/>
    <property type="evidence" value="ECO:0007669"/>
    <property type="project" value="InterPro"/>
</dbReference>
<dbReference type="PANTHER" id="PTHR45436:SF5">
    <property type="entry name" value="SENSOR HISTIDINE KINASE TRCS"/>
    <property type="match status" value="1"/>
</dbReference>
<dbReference type="SMART" id="SM00387">
    <property type="entry name" value="HATPase_c"/>
    <property type="match status" value="1"/>
</dbReference>
<gene>
    <name evidence="10" type="ORF">SAMN04488128_104420</name>
</gene>
<dbReference type="STRING" id="634771.SAMN04488128_104420"/>
<dbReference type="Pfam" id="PF02518">
    <property type="entry name" value="HATPase_c"/>
    <property type="match status" value="1"/>
</dbReference>
<dbReference type="OrthoDB" id="1522504at2"/>
<dbReference type="SUPFAM" id="SSF47384">
    <property type="entry name" value="Homodimeric domain of signal transducing histidine kinase"/>
    <property type="match status" value="1"/>
</dbReference>
<dbReference type="InterPro" id="IPR003594">
    <property type="entry name" value="HATPase_dom"/>
</dbReference>
<keyword evidence="5 8" id="KW-0812">Transmembrane</keyword>
<dbReference type="PANTHER" id="PTHR45436">
    <property type="entry name" value="SENSOR HISTIDINE KINASE YKOH"/>
    <property type="match status" value="1"/>
</dbReference>
<dbReference type="InterPro" id="IPR005467">
    <property type="entry name" value="His_kinase_dom"/>
</dbReference>
<sequence>MKLVDKFTLWFIGVIVVTTPITSYICLNNIERKIDDVEIARLKTVNIKAAARMTDGSSVNIPRDASFTTFTSLPVLPADSFRIRKDPDPDGNHKSLESRLTVSTFMTINGKAYEVTTSSYVPASRQILNAILDTVAWKLLLIIICVAVSARFLSQHILHTLRLTMKKIHNFDLKKKITFPQTNTTEFKELNTFLKKMTDQAVEEYTAVKQFSENASHELQTPLAVIRGKLELLSETNIDECQATLLADMHHAIEKLSKINRSLILLSKMENNEFAVTEHIKFCRVAKDVLAAYEDRLEMKNIEVKRELDKNIQLRIHPVLADMLMNNLLGNAIRHNVQDGMIHIILKQQKLVIKNTGLPPETPPEELFERFRKSNQCSDSVGLGLAIVKQICEVCDFKVSYRYKAPLHILQVDFCPESVINEAEQDKFETAAVVTA</sequence>
<evidence type="ECO:0000256" key="1">
    <source>
        <dbReference type="ARBA" id="ARBA00000085"/>
    </source>
</evidence>
<dbReference type="EC" id="2.7.13.3" evidence="2"/>
<name>A0A1T4TD59_9BACT</name>
<dbReference type="InterPro" id="IPR050428">
    <property type="entry name" value="TCS_sensor_his_kinase"/>
</dbReference>
<keyword evidence="7 8" id="KW-1133">Transmembrane helix</keyword>
<evidence type="ECO:0000256" key="6">
    <source>
        <dbReference type="ARBA" id="ARBA00022777"/>
    </source>
</evidence>
<keyword evidence="11" id="KW-1185">Reference proteome</keyword>
<evidence type="ECO:0000256" key="8">
    <source>
        <dbReference type="SAM" id="Phobius"/>
    </source>
</evidence>
<dbReference type="Gene3D" id="3.30.565.10">
    <property type="entry name" value="Histidine kinase-like ATPase, C-terminal domain"/>
    <property type="match status" value="1"/>
</dbReference>
<dbReference type="AlphaFoldDB" id="A0A1T4TD59"/>
<dbReference type="PROSITE" id="PS50109">
    <property type="entry name" value="HIS_KIN"/>
    <property type="match status" value="1"/>
</dbReference>
<evidence type="ECO:0000256" key="2">
    <source>
        <dbReference type="ARBA" id="ARBA00012438"/>
    </source>
</evidence>
<dbReference type="CDD" id="cd00082">
    <property type="entry name" value="HisKA"/>
    <property type="match status" value="1"/>
</dbReference>
<dbReference type="Pfam" id="PF00512">
    <property type="entry name" value="HisKA"/>
    <property type="match status" value="1"/>
</dbReference>
<feature type="transmembrane region" description="Helical" evidence="8">
    <location>
        <begin position="135"/>
        <end position="153"/>
    </location>
</feature>
<evidence type="ECO:0000259" key="9">
    <source>
        <dbReference type="PROSITE" id="PS50109"/>
    </source>
</evidence>
<dbReference type="GO" id="GO:0005886">
    <property type="term" value="C:plasma membrane"/>
    <property type="evidence" value="ECO:0007669"/>
    <property type="project" value="TreeGrafter"/>
</dbReference>
<reference evidence="11" key="1">
    <citation type="submission" date="2017-02" db="EMBL/GenBank/DDBJ databases">
        <authorList>
            <person name="Varghese N."/>
            <person name="Submissions S."/>
        </authorList>
    </citation>
    <scope>NUCLEOTIDE SEQUENCE [LARGE SCALE GENOMIC DNA]</scope>
    <source>
        <strain evidence="11">DSM 22224</strain>
    </source>
</reference>
<dbReference type="RefSeq" id="WP_078671770.1">
    <property type="nucleotide sequence ID" value="NZ_FUWZ01000004.1"/>
</dbReference>
<dbReference type="Gene3D" id="1.10.287.130">
    <property type="match status" value="1"/>
</dbReference>